<sequence length="120" mass="13758">MPAKKSNLKQFPVLFSVKKEPAVYTENNELTSIPNYMLPGLTKVTPEPTYTQKAQPEPKQPKKKMLTTKEPEVNIFMNLPDKKVCEILAQISLEEELSHNIPNVERYIIFFSTQPEQGHS</sequence>
<reference evidence="1" key="1">
    <citation type="submission" date="2022-04" db="EMBL/GenBank/DDBJ databases">
        <title>Genome of the entomopathogenic fungus Entomophthora muscae.</title>
        <authorList>
            <person name="Elya C."/>
            <person name="Lovett B.R."/>
            <person name="Lee E."/>
            <person name="Macias A.M."/>
            <person name="Hajek A.E."/>
            <person name="De Bivort B.L."/>
            <person name="Kasson M.T."/>
            <person name="De Fine Licht H.H."/>
            <person name="Stajich J.E."/>
        </authorList>
    </citation>
    <scope>NUCLEOTIDE SEQUENCE</scope>
    <source>
        <strain evidence="1">Berkeley</strain>
    </source>
</reference>
<name>A0ACC2SV59_9FUNG</name>
<gene>
    <name evidence="1" type="ORF">DSO57_1014045</name>
</gene>
<evidence type="ECO:0000313" key="1">
    <source>
        <dbReference type="EMBL" id="KAJ9065987.1"/>
    </source>
</evidence>
<protein>
    <submittedName>
        <fullName evidence="1">Uncharacterized protein</fullName>
    </submittedName>
</protein>
<dbReference type="Proteomes" id="UP001165960">
    <property type="component" value="Unassembled WGS sequence"/>
</dbReference>
<accession>A0ACC2SV59</accession>
<comment type="caution">
    <text evidence="1">The sequence shown here is derived from an EMBL/GenBank/DDBJ whole genome shotgun (WGS) entry which is preliminary data.</text>
</comment>
<dbReference type="EMBL" id="QTSX02004313">
    <property type="protein sequence ID" value="KAJ9065987.1"/>
    <property type="molecule type" value="Genomic_DNA"/>
</dbReference>
<keyword evidence="2" id="KW-1185">Reference proteome</keyword>
<organism evidence="1 2">
    <name type="scientific">Entomophthora muscae</name>
    <dbReference type="NCBI Taxonomy" id="34485"/>
    <lineage>
        <taxon>Eukaryota</taxon>
        <taxon>Fungi</taxon>
        <taxon>Fungi incertae sedis</taxon>
        <taxon>Zoopagomycota</taxon>
        <taxon>Entomophthoromycotina</taxon>
        <taxon>Entomophthoromycetes</taxon>
        <taxon>Entomophthorales</taxon>
        <taxon>Entomophthoraceae</taxon>
        <taxon>Entomophthora</taxon>
    </lineage>
</organism>
<evidence type="ECO:0000313" key="2">
    <source>
        <dbReference type="Proteomes" id="UP001165960"/>
    </source>
</evidence>
<proteinExistence type="predicted"/>